<evidence type="ECO:0000256" key="1">
    <source>
        <dbReference type="SAM" id="Phobius"/>
    </source>
</evidence>
<keyword evidence="1" id="KW-0812">Transmembrane</keyword>
<dbReference type="EMBL" id="JAPDDR010000009">
    <property type="protein sequence ID" value="MCW1915463.1"/>
    <property type="molecule type" value="Genomic_DNA"/>
</dbReference>
<name>A0ABT3G6I5_9BACT</name>
<evidence type="ECO:0000313" key="4">
    <source>
        <dbReference type="Proteomes" id="UP001165653"/>
    </source>
</evidence>
<feature type="domain" description="DUF218" evidence="2">
    <location>
        <begin position="70"/>
        <end position="188"/>
    </location>
</feature>
<proteinExistence type="predicted"/>
<protein>
    <submittedName>
        <fullName evidence="3">YdcF family protein</fullName>
    </submittedName>
</protein>
<evidence type="ECO:0000313" key="3">
    <source>
        <dbReference type="EMBL" id="MCW1915463.1"/>
    </source>
</evidence>
<organism evidence="3 4">
    <name type="scientific">Luteolibacter rhizosphaerae</name>
    <dbReference type="NCBI Taxonomy" id="2989719"/>
    <lineage>
        <taxon>Bacteria</taxon>
        <taxon>Pseudomonadati</taxon>
        <taxon>Verrucomicrobiota</taxon>
        <taxon>Verrucomicrobiia</taxon>
        <taxon>Verrucomicrobiales</taxon>
        <taxon>Verrucomicrobiaceae</taxon>
        <taxon>Luteolibacter</taxon>
    </lineage>
</organism>
<dbReference type="Pfam" id="PF02698">
    <property type="entry name" value="DUF218"/>
    <property type="match status" value="1"/>
</dbReference>
<comment type="caution">
    <text evidence="3">The sequence shown here is derived from an EMBL/GenBank/DDBJ whole genome shotgun (WGS) entry which is preliminary data.</text>
</comment>
<dbReference type="CDD" id="cd06259">
    <property type="entry name" value="YdcF-like"/>
    <property type="match status" value="1"/>
</dbReference>
<dbReference type="InterPro" id="IPR051599">
    <property type="entry name" value="Cell_Envelope_Assoc"/>
</dbReference>
<evidence type="ECO:0000259" key="2">
    <source>
        <dbReference type="Pfam" id="PF02698"/>
    </source>
</evidence>
<keyword evidence="4" id="KW-1185">Reference proteome</keyword>
<keyword evidence="1" id="KW-1133">Transmembrane helix</keyword>
<reference evidence="3" key="1">
    <citation type="submission" date="2022-10" db="EMBL/GenBank/DDBJ databases">
        <title>Luteolibacter sp. GHJ8, whole genome shotgun sequencing project.</title>
        <authorList>
            <person name="Zhao G."/>
            <person name="Shen L."/>
        </authorList>
    </citation>
    <scope>NUCLEOTIDE SEQUENCE</scope>
    <source>
        <strain evidence="3">GHJ8</strain>
    </source>
</reference>
<gene>
    <name evidence="3" type="ORF">OJ996_17895</name>
</gene>
<sequence length="232" mass="26303">METRGAEGVTEPAKKSFWKLWLKRVLWMIGAAVVLAAGFVAWANYAAVHASRGKLFDDVTKVPVSRVGLVFGTTDRFQDRENLYFRYRIDAAEKLWRAGKIKIILVSGDNREKYYNEPEKMKRALINRGIPEDRIACDYAGLRTLDSVVRAKEVFGLNEAVFISQRFHNERAVYLAEANGMNVTAFNAQDVATRGGLKTKLREVGARVKMWLDVRVLGTRPKHLGEKETLPE</sequence>
<dbReference type="InterPro" id="IPR003848">
    <property type="entry name" value="DUF218"/>
</dbReference>
<dbReference type="PANTHER" id="PTHR30336:SF6">
    <property type="entry name" value="INTEGRAL MEMBRANE PROTEIN"/>
    <property type="match status" value="1"/>
</dbReference>
<accession>A0ABT3G6I5</accession>
<dbReference type="Proteomes" id="UP001165653">
    <property type="component" value="Unassembled WGS sequence"/>
</dbReference>
<feature type="transmembrane region" description="Helical" evidence="1">
    <location>
        <begin position="25"/>
        <end position="45"/>
    </location>
</feature>
<keyword evidence="1" id="KW-0472">Membrane</keyword>
<dbReference type="RefSeq" id="WP_264515011.1">
    <property type="nucleotide sequence ID" value="NZ_JAPDDR010000009.1"/>
</dbReference>
<dbReference type="PANTHER" id="PTHR30336">
    <property type="entry name" value="INNER MEMBRANE PROTEIN, PROBABLE PERMEASE"/>
    <property type="match status" value="1"/>
</dbReference>